<evidence type="ECO:0000256" key="1">
    <source>
        <dbReference type="SAM" id="MobiDB-lite"/>
    </source>
</evidence>
<feature type="compositionally biased region" description="Basic residues" evidence="1">
    <location>
        <begin position="56"/>
        <end position="65"/>
    </location>
</feature>
<feature type="compositionally biased region" description="Polar residues" evidence="1">
    <location>
        <begin position="133"/>
        <end position="142"/>
    </location>
</feature>
<name>A0A9N7MSJ8_STRHE</name>
<gene>
    <name evidence="2" type="ORF">SHERM_15145</name>
</gene>
<dbReference type="Proteomes" id="UP001153555">
    <property type="component" value="Unassembled WGS sequence"/>
</dbReference>
<feature type="compositionally biased region" description="Acidic residues" evidence="1">
    <location>
        <begin position="148"/>
        <end position="159"/>
    </location>
</feature>
<protein>
    <submittedName>
        <fullName evidence="2">Uncharacterized protein</fullName>
    </submittedName>
</protein>
<comment type="caution">
    <text evidence="2">The sequence shown here is derived from an EMBL/GenBank/DDBJ whole genome shotgun (WGS) entry which is preliminary data.</text>
</comment>
<evidence type="ECO:0000313" key="3">
    <source>
        <dbReference type="Proteomes" id="UP001153555"/>
    </source>
</evidence>
<keyword evidence="3" id="KW-1185">Reference proteome</keyword>
<organism evidence="2 3">
    <name type="scientific">Striga hermonthica</name>
    <name type="common">Purple witchweed</name>
    <name type="synonym">Buchnera hermonthica</name>
    <dbReference type="NCBI Taxonomy" id="68872"/>
    <lineage>
        <taxon>Eukaryota</taxon>
        <taxon>Viridiplantae</taxon>
        <taxon>Streptophyta</taxon>
        <taxon>Embryophyta</taxon>
        <taxon>Tracheophyta</taxon>
        <taxon>Spermatophyta</taxon>
        <taxon>Magnoliopsida</taxon>
        <taxon>eudicotyledons</taxon>
        <taxon>Gunneridae</taxon>
        <taxon>Pentapetalae</taxon>
        <taxon>asterids</taxon>
        <taxon>lamiids</taxon>
        <taxon>Lamiales</taxon>
        <taxon>Orobanchaceae</taxon>
        <taxon>Buchnereae</taxon>
        <taxon>Striga</taxon>
    </lineage>
</organism>
<feature type="compositionally biased region" description="Basic residues" evidence="1">
    <location>
        <begin position="81"/>
        <end position="98"/>
    </location>
</feature>
<proteinExistence type="predicted"/>
<sequence length="191" mass="21426">MAVAHDSHGDSKQQVEGRIEPSCREGEDSGSCEPVQPRKASNKGGSRGMSRGLVKCYRRTQKRKKDNRDSLSDIDDSEAKKPRKTTQTKKGATVKKAAKTAEKVEIRKPSSRVNYDALKLLENESDQDLETAQIVSPSSYDGTGQGLEADEDNYNEDEHDIGYIKDDETFDDPDGDYRYGDGHTDYEYFDF</sequence>
<dbReference type="EMBL" id="CACSLK010012233">
    <property type="protein sequence ID" value="CAA0814991.1"/>
    <property type="molecule type" value="Genomic_DNA"/>
</dbReference>
<accession>A0A9N7MSJ8</accession>
<feature type="region of interest" description="Disordered" evidence="1">
    <location>
        <begin position="128"/>
        <end position="181"/>
    </location>
</feature>
<feature type="compositionally biased region" description="Basic and acidic residues" evidence="1">
    <location>
        <begin position="1"/>
        <end position="27"/>
    </location>
</feature>
<dbReference type="OrthoDB" id="1435073at2759"/>
<dbReference type="AlphaFoldDB" id="A0A9N7MSJ8"/>
<reference evidence="2" key="1">
    <citation type="submission" date="2019-12" db="EMBL/GenBank/DDBJ databases">
        <authorList>
            <person name="Scholes J."/>
        </authorList>
    </citation>
    <scope>NUCLEOTIDE SEQUENCE</scope>
</reference>
<feature type="region of interest" description="Disordered" evidence="1">
    <location>
        <begin position="1"/>
        <end position="105"/>
    </location>
</feature>
<evidence type="ECO:0000313" key="2">
    <source>
        <dbReference type="EMBL" id="CAA0814991.1"/>
    </source>
</evidence>